<proteinExistence type="predicted"/>
<keyword evidence="4" id="KW-1185">Reference proteome</keyword>
<feature type="transmembrane region" description="Helical" evidence="2">
    <location>
        <begin position="131"/>
        <end position="157"/>
    </location>
</feature>
<protein>
    <recommendedName>
        <fullName evidence="5">Transmembrane protein</fullName>
    </recommendedName>
</protein>
<keyword evidence="2" id="KW-0472">Membrane</keyword>
<dbReference type="AlphaFoldDB" id="A0AAD5YSQ8"/>
<sequence length="243" mass="26724">MIILDEDETSQTQSSERSPLKSPVSPVTAARYDASTPNALPPYITTGSSSAQSSHWQSHAHYQHQHHTIPSPNSPHPHSPHPHESHHHHHHRHNSFGASYTGSVHSTTNLPPHIVKMIEERELRHRTRHRFISSLAVALFIILVWYTLIGGISAIVLHHQSMNNNQDINVSSGDPPPLIRWPHVHFSAVLEIFRVQYPNDTTVQSAPGTSVVIPTSSGAVVTATGPGLDRILSISYPPSPSLG</sequence>
<name>A0AAD5YSQ8_9AGAR</name>
<feature type="compositionally biased region" description="Low complexity" evidence="1">
    <location>
        <begin position="48"/>
        <end position="60"/>
    </location>
</feature>
<evidence type="ECO:0008006" key="5">
    <source>
        <dbReference type="Google" id="ProtNLM"/>
    </source>
</evidence>
<organism evidence="3 4">
    <name type="scientific">Leucocoprinus birnbaumii</name>
    <dbReference type="NCBI Taxonomy" id="56174"/>
    <lineage>
        <taxon>Eukaryota</taxon>
        <taxon>Fungi</taxon>
        <taxon>Dikarya</taxon>
        <taxon>Basidiomycota</taxon>
        <taxon>Agaricomycotina</taxon>
        <taxon>Agaricomycetes</taxon>
        <taxon>Agaricomycetidae</taxon>
        <taxon>Agaricales</taxon>
        <taxon>Agaricineae</taxon>
        <taxon>Agaricaceae</taxon>
        <taxon>Leucocoprinus</taxon>
    </lineage>
</organism>
<dbReference type="EMBL" id="JANIEX010000870">
    <property type="protein sequence ID" value="KAJ3562426.1"/>
    <property type="molecule type" value="Genomic_DNA"/>
</dbReference>
<evidence type="ECO:0000313" key="4">
    <source>
        <dbReference type="Proteomes" id="UP001213000"/>
    </source>
</evidence>
<keyword evidence="2" id="KW-1133">Transmembrane helix</keyword>
<comment type="caution">
    <text evidence="3">The sequence shown here is derived from an EMBL/GenBank/DDBJ whole genome shotgun (WGS) entry which is preliminary data.</text>
</comment>
<feature type="region of interest" description="Disordered" evidence="1">
    <location>
        <begin position="1"/>
        <end position="98"/>
    </location>
</feature>
<dbReference type="Proteomes" id="UP001213000">
    <property type="component" value="Unassembled WGS sequence"/>
</dbReference>
<reference evidence="3" key="1">
    <citation type="submission" date="2022-07" db="EMBL/GenBank/DDBJ databases">
        <title>Genome Sequence of Leucocoprinus birnbaumii.</title>
        <authorList>
            <person name="Buettner E."/>
        </authorList>
    </citation>
    <scope>NUCLEOTIDE SEQUENCE</scope>
    <source>
        <strain evidence="3">VT141</strain>
    </source>
</reference>
<gene>
    <name evidence="3" type="ORF">NP233_g9581</name>
</gene>
<keyword evidence="2" id="KW-0812">Transmembrane</keyword>
<evidence type="ECO:0000256" key="2">
    <source>
        <dbReference type="SAM" id="Phobius"/>
    </source>
</evidence>
<feature type="compositionally biased region" description="Basic residues" evidence="1">
    <location>
        <begin position="78"/>
        <end position="94"/>
    </location>
</feature>
<accession>A0AAD5YSQ8</accession>
<evidence type="ECO:0000313" key="3">
    <source>
        <dbReference type="EMBL" id="KAJ3562426.1"/>
    </source>
</evidence>
<evidence type="ECO:0000256" key="1">
    <source>
        <dbReference type="SAM" id="MobiDB-lite"/>
    </source>
</evidence>